<protein>
    <submittedName>
        <fullName evidence="2">Putative ABC transporter</fullName>
    </submittedName>
</protein>
<dbReference type="GeneID" id="40326890"/>
<feature type="transmembrane region" description="Helical" evidence="1">
    <location>
        <begin position="51"/>
        <end position="72"/>
    </location>
</feature>
<organism evidence="2 3">
    <name type="scientific">Trypanosoma rangeli</name>
    <dbReference type="NCBI Taxonomy" id="5698"/>
    <lineage>
        <taxon>Eukaryota</taxon>
        <taxon>Discoba</taxon>
        <taxon>Euglenozoa</taxon>
        <taxon>Kinetoplastea</taxon>
        <taxon>Metakinetoplastina</taxon>
        <taxon>Trypanosomatida</taxon>
        <taxon>Trypanosomatidae</taxon>
        <taxon>Trypanosoma</taxon>
        <taxon>Herpetosoma</taxon>
    </lineage>
</organism>
<dbReference type="RefSeq" id="XP_029240159.1">
    <property type="nucleotide sequence ID" value="XM_029379943.1"/>
</dbReference>
<sequence length="102" mass="11446">MRSLLLPVGSLRSRWLLSGLAARGGVPPFLTQLLAASHCEATERKRAWKGVMFEICVSLICVASTPPLWWYFGDQHCPETRVVDRTAPHRPSIRPPLRALLQ</sequence>
<evidence type="ECO:0000313" key="3">
    <source>
        <dbReference type="Proteomes" id="UP000283634"/>
    </source>
</evidence>
<name>A0A3S5IRP6_TRYRA</name>
<keyword evidence="1" id="KW-0472">Membrane</keyword>
<keyword evidence="1" id="KW-0812">Transmembrane</keyword>
<feature type="transmembrane region" description="Helical" evidence="1">
    <location>
        <begin position="20"/>
        <end position="39"/>
    </location>
</feature>
<evidence type="ECO:0000313" key="2">
    <source>
        <dbReference type="EMBL" id="RNF08024.1"/>
    </source>
</evidence>
<dbReference type="OrthoDB" id="10255969at2759"/>
<accession>A0A3S5IRP6</accession>
<evidence type="ECO:0000256" key="1">
    <source>
        <dbReference type="SAM" id="Phobius"/>
    </source>
</evidence>
<dbReference type="Proteomes" id="UP000283634">
    <property type="component" value="Unassembled WGS sequence"/>
</dbReference>
<dbReference type="EMBL" id="MKGL01000074">
    <property type="protein sequence ID" value="RNF08024.1"/>
    <property type="molecule type" value="Genomic_DNA"/>
</dbReference>
<proteinExistence type="predicted"/>
<keyword evidence="1" id="KW-1133">Transmembrane helix</keyword>
<comment type="caution">
    <text evidence="2">The sequence shown here is derived from an EMBL/GenBank/DDBJ whole genome shotgun (WGS) entry which is preliminary data.</text>
</comment>
<gene>
    <name evidence="2" type="ORF">TraAM80_02957</name>
</gene>
<keyword evidence="3" id="KW-1185">Reference proteome</keyword>
<dbReference type="AlphaFoldDB" id="A0A3S5IRP6"/>
<reference evidence="2 3" key="1">
    <citation type="journal article" date="2018" name="BMC Genomics">
        <title>Genomic comparison of Trypanosoma conorhini and Trypanosoma rangeli to Trypanosoma cruzi strains of high and low virulence.</title>
        <authorList>
            <person name="Bradwell K.R."/>
            <person name="Koparde V.N."/>
            <person name="Matveyev A.V."/>
            <person name="Serrano M.G."/>
            <person name="Alves J.M."/>
            <person name="Parikh H."/>
            <person name="Huang B."/>
            <person name="Lee V."/>
            <person name="Espinosa-Alvarez O."/>
            <person name="Ortiz P.A."/>
            <person name="Costa-Martins A.G."/>
            <person name="Teixeira M.M."/>
            <person name="Buck G.A."/>
        </authorList>
    </citation>
    <scope>NUCLEOTIDE SEQUENCE [LARGE SCALE GENOMIC DNA]</scope>
    <source>
        <strain evidence="2 3">AM80</strain>
    </source>
</reference>